<name>A0A834Z0Q7_TETSI</name>
<dbReference type="GO" id="GO:0003743">
    <property type="term" value="F:translation initiation factor activity"/>
    <property type="evidence" value="ECO:0007669"/>
    <property type="project" value="UniProtKB-KW"/>
</dbReference>
<dbReference type="InterPro" id="IPR023194">
    <property type="entry name" value="eIF3-like_dom_sf"/>
</dbReference>
<evidence type="ECO:0000256" key="1">
    <source>
        <dbReference type="ARBA" id="ARBA00022490"/>
    </source>
</evidence>
<dbReference type="AlphaFoldDB" id="A0A834Z0Q7"/>
<feature type="signal peptide" evidence="4">
    <location>
        <begin position="1"/>
        <end position="21"/>
    </location>
</feature>
<dbReference type="InterPro" id="IPR013906">
    <property type="entry name" value="eIF3j"/>
</dbReference>
<evidence type="ECO:0000256" key="3">
    <source>
        <dbReference type="ARBA" id="ARBA00022917"/>
    </source>
</evidence>
<evidence type="ECO:0000256" key="2">
    <source>
        <dbReference type="ARBA" id="ARBA00022540"/>
    </source>
</evidence>
<dbReference type="OrthoDB" id="20381at2759"/>
<accession>A0A834Z0Q7</accession>
<protein>
    <recommendedName>
        <fullName evidence="7">Eukaryotic translation initiation factor 3 30 kDa subunit</fullName>
    </recommendedName>
</protein>
<proteinExistence type="predicted"/>
<keyword evidence="2" id="KW-0396">Initiation factor</keyword>
<evidence type="ECO:0008006" key="7">
    <source>
        <dbReference type="Google" id="ProtNLM"/>
    </source>
</evidence>
<dbReference type="Gene3D" id="1.10.246.60">
    <property type="entry name" value="Eukaryotic translation initiation factor 3 like domains"/>
    <property type="match status" value="1"/>
</dbReference>
<evidence type="ECO:0000313" key="5">
    <source>
        <dbReference type="EMBL" id="KAF8398879.1"/>
    </source>
</evidence>
<comment type="caution">
    <text evidence="5">The sequence shown here is derived from an EMBL/GenBank/DDBJ whole genome shotgun (WGS) entry which is preliminary data.</text>
</comment>
<dbReference type="PANTHER" id="PTHR21681">
    <property type="entry name" value="EUKARYOTIC TRANSLATION INITIATION FACTOR 3 SUBUNIT J"/>
    <property type="match status" value="1"/>
</dbReference>
<keyword evidence="1" id="KW-0963">Cytoplasm</keyword>
<evidence type="ECO:0000256" key="4">
    <source>
        <dbReference type="SAM" id="SignalP"/>
    </source>
</evidence>
<dbReference type="Proteomes" id="UP000655225">
    <property type="component" value="Unassembled WGS sequence"/>
</dbReference>
<reference evidence="5 6" key="1">
    <citation type="submission" date="2020-04" db="EMBL/GenBank/DDBJ databases">
        <title>Plant Genome Project.</title>
        <authorList>
            <person name="Zhang R.-G."/>
        </authorList>
    </citation>
    <scope>NUCLEOTIDE SEQUENCE [LARGE SCALE GENOMIC DNA]</scope>
    <source>
        <strain evidence="5">YNK0</strain>
        <tissue evidence="5">Leaf</tissue>
    </source>
</reference>
<feature type="chain" id="PRO_5032740136" description="Eukaryotic translation initiation factor 3 30 kDa subunit" evidence="4">
    <location>
        <begin position="22"/>
        <end position="229"/>
    </location>
</feature>
<keyword evidence="6" id="KW-1185">Reference proteome</keyword>
<keyword evidence="4" id="KW-0732">Signal</keyword>
<keyword evidence="3" id="KW-0648">Protein biosynthesis</keyword>
<evidence type="ECO:0000313" key="6">
    <source>
        <dbReference type="Proteomes" id="UP000655225"/>
    </source>
</evidence>
<dbReference type="Pfam" id="PF08597">
    <property type="entry name" value="eIF3_subunit"/>
    <property type="match status" value="1"/>
</dbReference>
<dbReference type="EMBL" id="JABCRI010000010">
    <property type="protein sequence ID" value="KAF8398879.1"/>
    <property type="molecule type" value="Genomic_DNA"/>
</dbReference>
<organism evidence="5 6">
    <name type="scientific">Tetracentron sinense</name>
    <name type="common">Spur-leaf</name>
    <dbReference type="NCBI Taxonomy" id="13715"/>
    <lineage>
        <taxon>Eukaryota</taxon>
        <taxon>Viridiplantae</taxon>
        <taxon>Streptophyta</taxon>
        <taxon>Embryophyta</taxon>
        <taxon>Tracheophyta</taxon>
        <taxon>Spermatophyta</taxon>
        <taxon>Magnoliopsida</taxon>
        <taxon>Trochodendrales</taxon>
        <taxon>Trochodendraceae</taxon>
        <taxon>Tetracentron</taxon>
    </lineage>
</organism>
<dbReference type="GO" id="GO:0005852">
    <property type="term" value="C:eukaryotic translation initiation factor 3 complex"/>
    <property type="evidence" value="ECO:0007669"/>
    <property type="project" value="InterPro"/>
</dbReference>
<sequence>MICILSMSIVLWDMSCVLILGEFEAQLSLRLLIQSHQYDFGPGRRNKLQNDLYWGNHYGTSRIETLPSLAPAQEPPAEKICKKLVAKDIEKKGKTAELAKEAPLNFLADKLHQQRLVEEADYKSNTELFAKGDDDKSLHTFLPKSESDFLEYAELIAHKLRPYEESFHYIGLLKAVMRLSMTDLKAADAEEVAFSLVILLSTKKKQLHIDKVDDDVVVDTYDALDYDFL</sequence>
<gene>
    <name evidence="5" type="ORF">HHK36_014743</name>
</gene>
<dbReference type="PANTHER" id="PTHR21681:SF0">
    <property type="entry name" value="EUKARYOTIC TRANSLATION INITIATION FACTOR 3 SUBUNIT J"/>
    <property type="match status" value="1"/>
</dbReference>